<reference evidence="2" key="1">
    <citation type="journal article" date="2007" name="Nature">
        <title>The grapevine genome sequence suggests ancestral hexaploidization in major angiosperm phyla.</title>
        <authorList>
            <consortium name="The French-Italian Public Consortium for Grapevine Genome Characterization."/>
            <person name="Jaillon O."/>
            <person name="Aury J.-M."/>
            <person name="Noel B."/>
            <person name="Policriti A."/>
            <person name="Clepet C."/>
            <person name="Casagrande A."/>
            <person name="Choisne N."/>
            <person name="Aubourg S."/>
            <person name="Vitulo N."/>
            <person name="Jubin C."/>
            <person name="Vezzi A."/>
            <person name="Legeai F."/>
            <person name="Hugueney P."/>
            <person name="Dasilva C."/>
            <person name="Horner D."/>
            <person name="Mica E."/>
            <person name="Jublot D."/>
            <person name="Poulain J."/>
            <person name="Bruyere C."/>
            <person name="Billault A."/>
            <person name="Segurens B."/>
            <person name="Gouyvenoux M."/>
            <person name="Ugarte E."/>
            <person name="Cattonaro F."/>
            <person name="Anthouard V."/>
            <person name="Vico V."/>
            <person name="Del Fabbro C."/>
            <person name="Alaux M."/>
            <person name="Di Gaspero G."/>
            <person name="Dumas V."/>
            <person name="Felice N."/>
            <person name="Paillard S."/>
            <person name="Juman I."/>
            <person name="Moroldo M."/>
            <person name="Scalabrin S."/>
            <person name="Canaguier A."/>
            <person name="Le Clainche I."/>
            <person name="Malacrida G."/>
            <person name="Durand E."/>
            <person name="Pesole G."/>
            <person name="Laucou V."/>
            <person name="Chatelet P."/>
            <person name="Merdinoglu D."/>
            <person name="Delledonne M."/>
            <person name="Pezzotti M."/>
            <person name="Lecharny A."/>
            <person name="Scarpelli C."/>
            <person name="Artiguenave F."/>
            <person name="Pe M.E."/>
            <person name="Valle G."/>
            <person name="Morgante M."/>
            <person name="Caboche M."/>
            <person name="Adam-Blondon A.-F."/>
            <person name="Weissenbach J."/>
            <person name="Quetier F."/>
            <person name="Wincker P."/>
        </authorList>
    </citation>
    <scope>NUCLEOTIDE SEQUENCE [LARGE SCALE GENOMIC DNA]</scope>
    <source>
        <strain evidence="2">cv. Pinot noir / PN40024</strain>
    </source>
</reference>
<evidence type="ECO:0000313" key="1">
    <source>
        <dbReference type="EMBL" id="CBI25924.3"/>
    </source>
</evidence>
<dbReference type="InParanoid" id="D7T5Z7"/>
<feature type="non-terminal residue" evidence="1">
    <location>
        <position position="66"/>
    </location>
</feature>
<protein>
    <submittedName>
        <fullName evidence="1">Uncharacterized protein</fullName>
    </submittedName>
</protein>
<name>D7T5Z7_VITVI</name>
<sequence length="66" mass="7697">FVYTPEIPFCSNKWTNTENQIHPSLLNNLHKLEKIVPSPKVILKCLEKVHGHSRTHIFQSHRSLLP</sequence>
<dbReference type="PaxDb" id="29760-VIT_00s1803g00010.t01"/>
<dbReference type="HOGENOM" id="CLU_2838862_0_0_1"/>
<dbReference type="Proteomes" id="UP000009183">
    <property type="component" value="Unassembled WGS sequence, unordered"/>
</dbReference>
<dbReference type="AlphaFoldDB" id="D7T5Z7"/>
<keyword evidence="2" id="KW-1185">Reference proteome</keyword>
<dbReference type="EMBL" id="FN595617">
    <property type="protein sequence ID" value="CBI25924.3"/>
    <property type="molecule type" value="Genomic_DNA"/>
</dbReference>
<gene>
    <name evidence="1" type="ORF">VIT_00s1803g00010</name>
</gene>
<evidence type="ECO:0000313" key="2">
    <source>
        <dbReference type="Proteomes" id="UP000009183"/>
    </source>
</evidence>
<proteinExistence type="predicted"/>
<accession>D7T5Z7</accession>
<organism evidence="1 2">
    <name type="scientific">Vitis vinifera</name>
    <name type="common">Grape</name>
    <dbReference type="NCBI Taxonomy" id="29760"/>
    <lineage>
        <taxon>Eukaryota</taxon>
        <taxon>Viridiplantae</taxon>
        <taxon>Streptophyta</taxon>
        <taxon>Embryophyta</taxon>
        <taxon>Tracheophyta</taxon>
        <taxon>Spermatophyta</taxon>
        <taxon>Magnoliopsida</taxon>
        <taxon>eudicotyledons</taxon>
        <taxon>Gunneridae</taxon>
        <taxon>Pentapetalae</taxon>
        <taxon>rosids</taxon>
        <taxon>Vitales</taxon>
        <taxon>Vitaceae</taxon>
        <taxon>Viteae</taxon>
        <taxon>Vitis</taxon>
    </lineage>
</organism>